<name>A0ABS5ASC1_9PSEU</name>
<accession>A0ABS5ASC1</accession>
<organism evidence="1 2">
    <name type="scientific">Crossiella equi</name>
    <dbReference type="NCBI Taxonomy" id="130796"/>
    <lineage>
        <taxon>Bacteria</taxon>
        <taxon>Bacillati</taxon>
        <taxon>Actinomycetota</taxon>
        <taxon>Actinomycetes</taxon>
        <taxon>Pseudonocardiales</taxon>
        <taxon>Pseudonocardiaceae</taxon>
        <taxon>Crossiella</taxon>
    </lineage>
</organism>
<gene>
    <name evidence="1" type="ORF">JOF53_007989</name>
</gene>
<evidence type="ECO:0000313" key="1">
    <source>
        <dbReference type="EMBL" id="MBP2479117.1"/>
    </source>
</evidence>
<sequence>MDTFKETIVLVLEAIRAEATADKGKSAREIVINSLRGLLVEVLGTAIDRHTTGRKGEAVNVLRFEIDERGYDGKARAELVASIAESFGCKVATSNNMFNKDKDRPRVVLIVGTVSARKALALMLPEIVALVDVLAVQVMNAAMQNHPDGRSNSARRDFRRAYIGGFGHGVAYLVRKLHKEIRENFTDSEAVAAIQQAELTRVEEKFAEMFPVLHMDKGIKLQEAGWLAGRMTAYVPREGVNIPDVRRAVRD</sequence>
<dbReference type="EMBL" id="JAGIOO010000001">
    <property type="protein sequence ID" value="MBP2479117.1"/>
    <property type="molecule type" value="Genomic_DNA"/>
</dbReference>
<dbReference type="RefSeq" id="WP_086789957.1">
    <property type="nucleotide sequence ID" value="NZ_JAGIOO010000001.1"/>
</dbReference>
<reference evidence="1 2" key="1">
    <citation type="submission" date="2021-03" db="EMBL/GenBank/DDBJ databases">
        <title>Sequencing the genomes of 1000 actinobacteria strains.</title>
        <authorList>
            <person name="Klenk H.-P."/>
        </authorList>
    </citation>
    <scope>NUCLEOTIDE SEQUENCE [LARGE SCALE GENOMIC DNA]</scope>
    <source>
        <strain evidence="1 2">DSM 44580</strain>
    </source>
</reference>
<keyword evidence="2" id="KW-1185">Reference proteome</keyword>
<protein>
    <submittedName>
        <fullName evidence="1">Uncharacterized protein YggU (UPF0235/DUF167 family)</fullName>
    </submittedName>
</protein>
<evidence type="ECO:0000313" key="2">
    <source>
        <dbReference type="Proteomes" id="UP001519363"/>
    </source>
</evidence>
<dbReference type="Proteomes" id="UP001519363">
    <property type="component" value="Unassembled WGS sequence"/>
</dbReference>
<comment type="caution">
    <text evidence="1">The sequence shown here is derived from an EMBL/GenBank/DDBJ whole genome shotgun (WGS) entry which is preliminary data.</text>
</comment>
<proteinExistence type="predicted"/>